<proteinExistence type="predicted"/>
<dbReference type="Proteomes" id="UP001226577">
    <property type="component" value="Unassembled WGS sequence"/>
</dbReference>
<evidence type="ECO:0000313" key="2">
    <source>
        <dbReference type="Proteomes" id="UP001226577"/>
    </source>
</evidence>
<keyword evidence="2" id="KW-1185">Reference proteome</keyword>
<dbReference type="EMBL" id="JAUSRE010000021">
    <property type="protein sequence ID" value="MDP9889948.1"/>
    <property type="molecule type" value="Genomic_DNA"/>
</dbReference>
<organism evidence="1 2">
    <name type="scientific">Pseudarthrobacter enclensis</name>
    <dbReference type="NCBI Taxonomy" id="993070"/>
    <lineage>
        <taxon>Bacteria</taxon>
        <taxon>Bacillati</taxon>
        <taxon>Actinomycetota</taxon>
        <taxon>Actinomycetes</taxon>
        <taxon>Micrococcales</taxon>
        <taxon>Micrococcaceae</taxon>
        <taxon>Pseudarthrobacter</taxon>
    </lineage>
</organism>
<accession>A0ABT9RXI1</accession>
<reference evidence="1 2" key="1">
    <citation type="submission" date="2023-07" db="EMBL/GenBank/DDBJ databases">
        <title>Sorghum-associated microbial communities from plants grown in Nebraska, USA.</title>
        <authorList>
            <person name="Schachtman D."/>
        </authorList>
    </citation>
    <scope>NUCLEOTIDE SEQUENCE [LARGE SCALE GENOMIC DNA]</scope>
    <source>
        <strain evidence="1 2">CC222</strain>
    </source>
</reference>
<name>A0ABT9RXI1_9MICC</name>
<evidence type="ECO:0000313" key="1">
    <source>
        <dbReference type="EMBL" id="MDP9889948.1"/>
    </source>
</evidence>
<gene>
    <name evidence="1" type="ORF">J2X98_003560</name>
</gene>
<dbReference type="RefSeq" id="WP_307310749.1">
    <property type="nucleotide sequence ID" value="NZ_JAUSRE010000021.1"/>
</dbReference>
<sequence>MGLWSWFARRRKPTPAARRPTFAAAIEPKDHEPLTPEQLADLKAAWAELAEAAKESAATSFHACSRGGKPWQEDPAAVRSMAALLRRVDAEDAATEGLTAT</sequence>
<comment type="caution">
    <text evidence="1">The sequence shown here is derived from an EMBL/GenBank/DDBJ whole genome shotgun (WGS) entry which is preliminary data.</text>
</comment>
<protein>
    <submittedName>
        <fullName evidence="1">Uncharacterized protein</fullName>
    </submittedName>
</protein>